<evidence type="ECO:0000256" key="4">
    <source>
        <dbReference type="ARBA" id="ARBA00022741"/>
    </source>
</evidence>
<keyword evidence="9 10" id="KW-0961">Cell wall biogenesis/degradation</keyword>
<evidence type="ECO:0000256" key="3">
    <source>
        <dbReference type="ARBA" id="ARBA00022618"/>
    </source>
</evidence>
<keyword evidence="5 10" id="KW-0067">ATP-binding</keyword>
<feature type="domain" description="Mur ligase central" evidence="14">
    <location>
        <begin position="106"/>
        <end position="298"/>
    </location>
</feature>
<comment type="similarity">
    <text evidence="10">Belongs to the MurCDEF family. MurF subfamily.</text>
</comment>
<dbReference type="SUPFAM" id="SSF53623">
    <property type="entry name" value="MurD-like peptide ligases, catalytic domain"/>
    <property type="match status" value="1"/>
</dbReference>
<dbReference type="GO" id="GO:0005524">
    <property type="term" value="F:ATP binding"/>
    <property type="evidence" value="ECO:0007669"/>
    <property type="project" value="UniProtKB-UniRule"/>
</dbReference>
<dbReference type="InterPro" id="IPR004101">
    <property type="entry name" value="Mur_ligase_C"/>
</dbReference>
<dbReference type="PANTHER" id="PTHR43024:SF1">
    <property type="entry name" value="UDP-N-ACETYLMURAMOYL-TRIPEPTIDE--D-ALANYL-D-ALANINE LIGASE"/>
    <property type="match status" value="1"/>
</dbReference>
<dbReference type="SUPFAM" id="SSF63418">
    <property type="entry name" value="MurE/MurF N-terminal domain"/>
    <property type="match status" value="1"/>
</dbReference>
<evidence type="ECO:0000259" key="14">
    <source>
        <dbReference type="Pfam" id="PF08245"/>
    </source>
</evidence>
<evidence type="ECO:0000313" key="16">
    <source>
        <dbReference type="Proteomes" id="UP000043764"/>
    </source>
</evidence>
<dbReference type="Pfam" id="PF08245">
    <property type="entry name" value="Mur_ligase_M"/>
    <property type="match status" value="1"/>
</dbReference>
<evidence type="ECO:0000259" key="12">
    <source>
        <dbReference type="Pfam" id="PF01225"/>
    </source>
</evidence>
<evidence type="ECO:0000259" key="13">
    <source>
        <dbReference type="Pfam" id="PF02875"/>
    </source>
</evidence>
<dbReference type="InterPro" id="IPR005863">
    <property type="entry name" value="UDP-N-AcMur_synth"/>
</dbReference>
<evidence type="ECO:0000256" key="8">
    <source>
        <dbReference type="ARBA" id="ARBA00023306"/>
    </source>
</evidence>
<evidence type="ECO:0000256" key="9">
    <source>
        <dbReference type="ARBA" id="ARBA00023316"/>
    </source>
</evidence>
<feature type="binding site" evidence="10">
    <location>
        <begin position="108"/>
        <end position="114"/>
    </location>
    <ligand>
        <name>ATP</name>
        <dbReference type="ChEBI" id="CHEBI:30616"/>
    </ligand>
</feature>
<comment type="function">
    <text evidence="10 11">Involved in cell wall formation. Catalyzes the final step in the synthesis of UDP-N-acetylmuramoyl-pentapeptide, the precursor of murein.</text>
</comment>
<evidence type="ECO:0000313" key="15">
    <source>
        <dbReference type="EMBL" id="CRL11450.1"/>
    </source>
</evidence>
<dbReference type="AlphaFoldDB" id="A0A0H5DIG8"/>
<dbReference type="Gene3D" id="3.90.190.20">
    <property type="entry name" value="Mur ligase, C-terminal domain"/>
    <property type="match status" value="1"/>
</dbReference>
<keyword evidence="3 10" id="KW-0132">Cell division</keyword>
<keyword evidence="1 10" id="KW-0963">Cytoplasm</keyword>
<comment type="catalytic activity">
    <reaction evidence="10 11">
        <text>D-alanyl-D-alanine + UDP-N-acetyl-alpha-D-muramoyl-L-alanyl-gamma-D-glutamyl-meso-2,6-diaminopimelate + ATP = UDP-N-acetyl-alpha-D-muramoyl-L-alanyl-gamma-D-glutamyl-meso-2,6-diaminopimeloyl-D-alanyl-D-alanine + ADP + phosphate + H(+)</text>
        <dbReference type="Rhea" id="RHEA:28374"/>
        <dbReference type="ChEBI" id="CHEBI:15378"/>
        <dbReference type="ChEBI" id="CHEBI:30616"/>
        <dbReference type="ChEBI" id="CHEBI:43474"/>
        <dbReference type="ChEBI" id="CHEBI:57822"/>
        <dbReference type="ChEBI" id="CHEBI:61386"/>
        <dbReference type="ChEBI" id="CHEBI:83905"/>
        <dbReference type="ChEBI" id="CHEBI:456216"/>
        <dbReference type="EC" id="6.3.2.10"/>
    </reaction>
</comment>
<dbReference type="Gene3D" id="3.40.1190.10">
    <property type="entry name" value="Mur-like, catalytic domain"/>
    <property type="match status" value="1"/>
</dbReference>
<keyword evidence="7 10" id="KW-0573">Peptidoglycan synthesis</keyword>
<comment type="subcellular location">
    <subcellularLocation>
        <location evidence="10 11">Cytoplasm</location>
    </subcellularLocation>
</comment>
<comment type="pathway">
    <text evidence="10 11">Cell wall biogenesis; peptidoglycan biosynthesis.</text>
</comment>
<evidence type="ECO:0000256" key="6">
    <source>
        <dbReference type="ARBA" id="ARBA00022960"/>
    </source>
</evidence>
<feature type="domain" description="Mur ligase C-terminal" evidence="13">
    <location>
        <begin position="335"/>
        <end position="448"/>
    </location>
</feature>
<evidence type="ECO:0000256" key="1">
    <source>
        <dbReference type="ARBA" id="ARBA00022490"/>
    </source>
</evidence>
<organism evidence="15 16">
    <name type="scientific">Phaeobacter italicus</name>
    <dbReference type="NCBI Taxonomy" id="481446"/>
    <lineage>
        <taxon>Bacteria</taxon>
        <taxon>Pseudomonadati</taxon>
        <taxon>Pseudomonadota</taxon>
        <taxon>Alphaproteobacteria</taxon>
        <taxon>Rhodobacterales</taxon>
        <taxon>Roseobacteraceae</taxon>
        <taxon>Phaeobacter</taxon>
    </lineage>
</organism>
<gene>
    <name evidence="10 15" type="primary">murF</name>
    <name evidence="15" type="ORF">NIT7321_02318</name>
</gene>
<dbReference type="SUPFAM" id="SSF53244">
    <property type="entry name" value="MurD-like peptide ligases, peptide-binding domain"/>
    <property type="match status" value="1"/>
</dbReference>
<keyword evidence="2 10" id="KW-0436">Ligase</keyword>
<dbReference type="HAMAP" id="MF_02019">
    <property type="entry name" value="MurF"/>
    <property type="match status" value="1"/>
</dbReference>
<proteinExistence type="inferred from homology"/>
<dbReference type="GO" id="GO:0051301">
    <property type="term" value="P:cell division"/>
    <property type="evidence" value="ECO:0007669"/>
    <property type="project" value="UniProtKB-KW"/>
</dbReference>
<sequence>MTLWTAEEAAAATGGVAIGDWHVNGISIDTRSIAKGDLFVALKAARDGHDFVAQALEKGAGAALVSRRPEGVSEDAPLLLVEDVQTGLEALGRAGRARTDARVIAVTGSVGKTSTKEMLARMLSDQGRTHAAVASYNNHWGVPLTLARMPRDTEFAVIEIGMNHPGEISPLAKQARPHVAMVTTVAPVHLEAFDGIEGIAAEKAAIMDGLEPGGVAVLNADIAEAPILQAVAGRAAQDVQWFGTGQGPIAPSYRLVATTLRGDETEAEVTLPGGQGHRLQIQSLGAHFAMNALGALACLAALDLDLTKAVQSLSLWSPVTGRGARETVSLGAGQGEILLLDDSYNANPTSVAAALAVLAATPCEGRRIAYLGDMKELGPQEAALHAALADLPAMADLDAVHCIGPLMGALHAALPADKRGGHYASSADVLADLPGQIGAGDVVLAKGSLSMALAKVVDGIRELGHGEATS</sequence>
<evidence type="ECO:0000256" key="7">
    <source>
        <dbReference type="ARBA" id="ARBA00022984"/>
    </source>
</evidence>
<accession>A0A0H5DIG8</accession>
<dbReference type="NCBIfam" id="TIGR01143">
    <property type="entry name" value="murF"/>
    <property type="match status" value="1"/>
</dbReference>
<dbReference type="Pfam" id="PF01225">
    <property type="entry name" value="Mur_ligase"/>
    <property type="match status" value="1"/>
</dbReference>
<dbReference type="GO" id="GO:0009252">
    <property type="term" value="P:peptidoglycan biosynthetic process"/>
    <property type="evidence" value="ECO:0007669"/>
    <property type="project" value="UniProtKB-UniRule"/>
</dbReference>
<dbReference type="InterPro" id="IPR035911">
    <property type="entry name" value="MurE/MurF_N"/>
</dbReference>
<dbReference type="GO" id="GO:0008766">
    <property type="term" value="F:UDP-N-acetylmuramoylalanyl-D-glutamyl-2,6-diaminopimelate-D-alanyl-D-alanine ligase activity"/>
    <property type="evidence" value="ECO:0007669"/>
    <property type="project" value="RHEA"/>
</dbReference>
<evidence type="ECO:0000256" key="5">
    <source>
        <dbReference type="ARBA" id="ARBA00022840"/>
    </source>
</evidence>
<evidence type="ECO:0000256" key="10">
    <source>
        <dbReference type="HAMAP-Rule" id="MF_02019"/>
    </source>
</evidence>
<dbReference type="InterPro" id="IPR036615">
    <property type="entry name" value="Mur_ligase_C_dom_sf"/>
</dbReference>
<evidence type="ECO:0000256" key="11">
    <source>
        <dbReference type="RuleBase" id="RU004136"/>
    </source>
</evidence>
<dbReference type="GO" id="GO:0047480">
    <property type="term" value="F:UDP-N-acetylmuramoyl-tripeptide-D-alanyl-D-alanine ligase activity"/>
    <property type="evidence" value="ECO:0007669"/>
    <property type="project" value="UniProtKB-UniRule"/>
</dbReference>
<dbReference type="InterPro" id="IPR000713">
    <property type="entry name" value="Mur_ligase_N"/>
</dbReference>
<dbReference type="InterPro" id="IPR013221">
    <property type="entry name" value="Mur_ligase_cen"/>
</dbReference>
<keyword evidence="8 10" id="KW-0131">Cell cycle</keyword>
<dbReference type="RefSeq" id="WP_050673548.1">
    <property type="nucleotide sequence ID" value="NZ_CVRL01000033.1"/>
</dbReference>
<keyword evidence="4 10" id="KW-0547">Nucleotide-binding</keyword>
<dbReference type="Proteomes" id="UP000043764">
    <property type="component" value="Unassembled WGS sequence"/>
</dbReference>
<dbReference type="Pfam" id="PF02875">
    <property type="entry name" value="Mur_ligase_C"/>
    <property type="match status" value="1"/>
</dbReference>
<dbReference type="InterPro" id="IPR051046">
    <property type="entry name" value="MurCDEF_CellWall_CoF430Synth"/>
</dbReference>
<dbReference type="STRING" id="481446.NIT7645_00715"/>
<dbReference type="UniPathway" id="UPA00219"/>
<dbReference type="GO" id="GO:0005737">
    <property type="term" value="C:cytoplasm"/>
    <property type="evidence" value="ECO:0007669"/>
    <property type="project" value="UniProtKB-SubCell"/>
</dbReference>
<protein>
    <recommendedName>
        <fullName evidence="10 11">UDP-N-acetylmuramoyl-tripeptide--D-alanyl-D-alanine ligase</fullName>
        <ecNumber evidence="10 11">6.3.2.10</ecNumber>
    </recommendedName>
    <alternativeName>
        <fullName evidence="10">D-alanyl-D-alanine-adding enzyme</fullName>
    </alternativeName>
</protein>
<dbReference type="InterPro" id="IPR036565">
    <property type="entry name" value="Mur-like_cat_sf"/>
</dbReference>
<name>A0A0H5DIG8_9RHOB</name>
<dbReference type="Gene3D" id="3.40.1390.10">
    <property type="entry name" value="MurE/MurF, N-terminal domain"/>
    <property type="match status" value="1"/>
</dbReference>
<dbReference type="EMBL" id="CVRL01000033">
    <property type="protein sequence ID" value="CRL11450.1"/>
    <property type="molecule type" value="Genomic_DNA"/>
</dbReference>
<dbReference type="PANTHER" id="PTHR43024">
    <property type="entry name" value="UDP-N-ACETYLMURAMOYL-TRIPEPTIDE--D-ALANYL-D-ALANINE LIGASE"/>
    <property type="match status" value="1"/>
</dbReference>
<keyword evidence="6 10" id="KW-0133">Cell shape</keyword>
<dbReference type="GO" id="GO:0008360">
    <property type="term" value="P:regulation of cell shape"/>
    <property type="evidence" value="ECO:0007669"/>
    <property type="project" value="UniProtKB-KW"/>
</dbReference>
<dbReference type="GO" id="GO:0071555">
    <property type="term" value="P:cell wall organization"/>
    <property type="evidence" value="ECO:0007669"/>
    <property type="project" value="UniProtKB-KW"/>
</dbReference>
<dbReference type="EC" id="6.3.2.10" evidence="10 11"/>
<reference evidence="16" key="1">
    <citation type="submission" date="2015-05" db="EMBL/GenBank/DDBJ databases">
        <authorList>
            <person name="Rodrigo-Torres Lidia"/>
            <person name="Arahal R.David."/>
        </authorList>
    </citation>
    <scope>NUCLEOTIDE SEQUENCE [LARGE SCALE GENOMIC DNA]</scope>
    <source>
        <strain evidence="16">CECT 7321</strain>
    </source>
</reference>
<feature type="domain" description="Mur ligase N-terminal catalytic" evidence="12">
    <location>
        <begin position="22"/>
        <end position="71"/>
    </location>
</feature>
<evidence type="ECO:0000256" key="2">
    <source>
        <dbReference type="ARBA" id="ARBA00022598"/>
    </source>
</evidence>
<keyword evidence="16" id="KW-1185">Reference proteome</keyword>